<name>A0ABZ2L2V0_9BACT</name>
<dbReference type="PANTHER" id="PTHR21666">
    <property type="entry name" value="PEPTIDASE-RELATED"/>
    <property type="match status" value="1"/>
</dbReference>
<proteinExistence type="predicted"/>
<protein>
    <submittedName>
        <fullName evidence="3">M23 family metallopeptidase</fullName>
    </submittedName>
</protein>
<dbReference type="EMBL" id="CP089983">
    <property type="protein sequence ID" value="WXB05120.1"/>
    <property type="molecule type" value="Genomic_DNA"/>
</dbReference>
<reference evidence="3" key="1">
    <citation type="submission" date="2021-12" db="EMBL/GenBank/DDBJ databases">
        <title>Discovery of the Pendulisporaceae a myxobacterial family with distinct sporulation behavior and unique specialized metabolism.</title>
        <authorList>
            <person name="Garcia R."/>
            <person name="Popoff A."/>
            <person name="Bader C.D."/>
            <person name="Loehr J."/>
            <person name="Walesch S."/>
            <person name="Walt C."/>
            <person name="Boldt J."/>
            <person name="Bunk B."/>
            <person name="Haeckl F.J.F.P.J."/>
            <person name="Gunesch A.P."/>
            <person name="Birkelbach J."/>
            <person name="Nuebel U."/>
            <person name="Pietschmann T."/>
            <person name="Bach T."/>
            <person name="Mueller R."/>
        </authorList>
    </citation>
    <scope>NUCLEOTIDE SEQUENCE</scope>
    <source>
        <strain evidence="3">MSr11367</strain>
    </source>
</reference>
<accession>A0ABZ2L2V0</accession>
<dbReference type="PANTHER" id="PTHR21666:SF270">
    <property type="entry name" value="MUREIN HYDROLASE ACTIVATOR ENVC"/>
    <property type="match status" value="1"/>
</dbReference>
<gene>
    <name evidence="3" type="ORF">LVJ94_50530</name>
</gene>
<dbReference type="Gene3D" id="2.70.70.10">
    <property type="entry name" value="Glucose Permease (Domain IIA)"/>
    <property type="match status" value="1"/>
</dbReference>
<organism evidence="3 4">
    <name type="scientific">Pendulispora rubella</name>
    <dbReference type="NCBI Taxonomy" id="2741070"/>
    <lineage>
        <taxon>Bacteria</taxon>
        <taxon>Pseudomonadati</taxon>
        <taxon>Myxococcota</taxon>
        <taxon>Myxococcia</taxon>
        <taxon>Myxococcales</taxon>
        <taxon>Sorangiineae</taxon>
        <taxon>Pendulisporaceae</taxon>
        <taxon>Pendulispora</taxon>
    </lineage>
</organism>
<feature type="domain" description="M23ase beta-sheet core" evidence="2">
    <location>
        <begin position="79"/>
        <end position="162"/>
    </location>
</feature>
<evidence type="ECO:0000313" key="3">
    <source>
        <dbReference type="EMBL" id="WXB05120.1"/>
    </source>
</evidence>
<dbReference type="SUPFAM" id="SSF51261">
    <property type="entry name" value="Duplicated hybrid motif"/>
    <property type="match status" value="1"/>
</dbReference>
<evidence type="ECO:0000256" key="1">
    <source>
        <dbReference type="SAM" id="SignalP"/>
    </source>
</evidence>
<keyword evidence="1" id="KW-0732">Signal</keyword>
<dbReference type="RefSeq" id="WP_394834762.1">
    <property type="nucleotide sequence ID" value="NZ_CP089929.1"/>
</dbReference>
<feature type="chain" id="PRO_5046135207" evidence="1">
    <location>
        <begin position="22"/>
        <end position="290"/>
    </location>
</feature>
<dbReference type="InterPro" id="IPR016047">
    <property type="entry name" value="M23ase_b-sheet_dom"/>
</dbReference>
<sequence>MKAIRVAVSVLPLLTGLFACASETTPEPVEQVSNLEQQAAAMLAPNFKAPFPCGQQWTFSHHSAEVRRALDFIRTDGGSTNGTPNVASAAGTAYRYYEAGGAGNYVVIDHGGGWKTYYFHLSQFSISHGQWVEQGQQIGLTGATGNVTGPHIHYEQLYNGVGQNITINGSGLPYPGQYYQNYLTSDNCGGGGGGGQWWVDTFANAVGYNDANMSDAQGELYKGTNYVFCKVWGKEVRQGDQFNHWWLRTDLDLTYAGKNGHNAYVSAYYLARWGNDEAKDNNGNVIPDCP</sequence>
<evidence type="ECO:0000259" key="2">
    <source>
        <dbReference type="Pfam" id="PF01551"/>
    </source>
</evidence>
<dbReference type="PROSITE" id="PS51257">
    <property type="entry name" value="PROKAR_LIPOPROTEIN"/>
    <property type="match status" value="1"/>
</dbReference>
<feature type="signal peptide" evidence="1">
    <location>
        <begin position="1"/>
        <end position="21"/>
    </location>
</feature>
<evidence type="ECO:0000313" key="4">
    <source>
        <dbReference type="Proteomes" id="UP001374803"/>
    </source>
</evidence>
<dbReference type="Pfam" id="PF01551">
    <property type="entry name" value="Peptidase_M23"/>
    <property type="match status" value="1"/>
</dbReference>
<dbReference type="InterPro" id="IPR050570">
    <property type="entry name" value="Cell_wall_metabolism_enzyme"/>
</dbReference>
<keyword evidence="4" id="KW-1185">Reference proteome</keyword>
<dbReference type="CDD" id="cd12797">
    <property type="entry name" value="M23_peptidase"/>
    <property type="match status" value="1"/>
</dbReference>
<dbReference type="InterPro" id="IPR011055">
    <property type="entry name" value="Dup_hybrid_motif"/>
</dbReference>
<dbReference type="Proteomes" id="UP001374803">
    <property type="component" value="Chromosome"/>
</dbReference>